<feature type="signal peptide" evidence="5">
    <location>
        <begin position="1"/>
        <end position="21"/>
    </location>
</feature>
<dbReference type="InterPro" id="IPR027385">
    <property type="entry name" value="Beta-barrel_OMP"/>
</dbReference>
<evidence type="ECO:0000256" key="2">
    <source>
        <dbReference type="ARBA" id="ARBA00022729"/>
    </source>
</evidence>
<evidence type="ECO:0000256" key="5">
    <source>
        <dbReference type="SAM" id="SignalP"/>
    </source>
</evidence>
<protein>
    <submittedName>
        <fullName evidence="7">Outer membrane protein beta-barrel domain-containing protein</fullName>
    </submittedName>
</protein>
<proteinExistence type="inferred from homology"/>
<gene>
    <name evidence="7" type="ORF">SAMN05444003_0402</name>
</gene>
<comment type="subcellular location">
    <subcellularLocation>
        <location evidence="1">Membrane</location>
    </subcellularLocation>
</comment>
<dbReference type="InterPro" id="IPR011250">
    <property type="entry name" value="OMP/PagP_B-barrel"/>
</dbReference>
<sequence>MVRNSLIISAIALGAATTAQAGSLADPAVEAAPTPVAVVPVVAPTPRGNDWTGFYAGAQLGYGQLESEAFDEDAEDLLYGVHAGYNYDFGNFVIGGEIDYDWTQISDSGSGIDLDNVARLKLRAGYDAGEFLPYVTVGAARAFTGGALDANDDGQFFGVGLDYQVGSNLRVGGEVLRHEFQDFDGSGADIEATTIAARVSYNF</sequence>
<dbReference type="RefSeq" id="WP_072898886.1">
    <property type="nucleotide sequence ID" value="NZ_FQXB01000001.1"/>
</dbReference>
<dbReference type="SUPFAM" id="SSF56925">
    <property type="entry name" value="OMPA-like"/>
    <property type="match status" value="1"/>
</dbReference>
<evidence type="ECO:0000256" key="1">
    <source>
        <dbReference type="ARBA" id="ARBA00004370"/>
    </source>
</evidence>
<dbReference type="PANTHER" id="PTHR34001">
    <property type="entry name" value="BLL7405 PROTEIN"/>
    <property type="match status" value="1"/>
</dbReference>
<comment type="similarity">
    <text evidence="4">Belongs to the Omp25/RopB family.</text>
</comment>
<dbReference type="OrthoDB" id="268975at2"/>
<feature type="domain" description="Outer membrane protein beta-barrel" evidence="6">
    <location>
        <begin position="41"/>
        <end position="203"/>
    </location>
</feature>
<reference evidence="7 8" key="1">
    <citation type="submission" date="2016-11" db="EMBL/GenBank/DDBJ databases">
        <authorList>
            <person name="Jaros S."/>
            <person name="Januszkiewicz K."/>
            <person name="Wedrychowicz H."/>
        </authorList>
    </citation>
    <scope>NUCLEOTIDE SEQUENCE [LARGE SCALE GENOMIC DNA]</scope>
    <source>
        <strain evidence="7 8">DSM 28715</strain>
    </source>
</reference>
<organism evidence="7 8">
    <name type="scientific">Cognatiyoonia sediminum</name>
    <dbReference type="NCBI Taxonomy" id="1508389"/>
    <lineage>
        <taxon>Bacteria</taxon>
        <taxon>Pseudomonadati</taxon>
        <taxon>Pseudomonadota</taxon>
        <taxon>Alphaproteobacteria</taxon>
        <taxon>Rhodobacterales</taxon>
        <taxon>Paracoccaceae</taxon>
        <taxon>Cognatiyoonia</taxon>
    </lineage>
</organism>
<name>A0A1M5LPC1_9RHOB</name>
<evidence type="ECO:0000259" key="6">
    <source>
        <dbReference type="Pfam" id="PF13505"/>
    </source>
</evidence>
<dbReference type="Pfam" id="PF13505">
    <property type="entry name" value="OMP_b-brl"/>
    <property type="match status" value="1"/>
</dbReference>
<dbReference type="InterPro" id="IPR051692">
    <property type="entry name" value="OMP-like"/>
</dbReference>
<keyword evidence="3" id="KW-0472">Membrane</keyword>
<dbReference type="EMBL" id="FQXB01000001">
    <property type="protein sequence ID" value="SHG66806.1"/>
    <property type="molecule type" value="Genomic_DNA"/>
</dbReference>
<evidence type="ECO:0000256" key="4">
    <source>
        <dbReference type="ARBA" id="ARBA00038306"/>
    </source>
</evidence>
<keyword evidence="8" id="KW-1185">Reference proteome</keyword>
<dbReference type="Gene3D" id="2.40.160.20">
    <property type="match status" value="1"/>
</dbReference>
<evidence type="ECO:0000256" key="3">
    <source>
        <dbReference type="ARBA" id="ARBA00023136"/>
    </source>
</evidence>
<dbReference type="GO" id="GO:0016020">
    <property type="term" value="C:membrane"/>
    <property type="evidence" value="ECO:0007669"/>
    <property type="project" value="UniProtKB-SubCell"/>
</dbReference>
<dbReference type="PANTHER" id="PTHR34001:SF3">
    <property type="entry name" value="BLL7405 PROTEIN"/>
    <property type="match status" value="1"/>
</dbReference>
<keyword evidence="2 5" id="KW-0732">Signal</keyword>
<dbReference type="AlphaFoldDB" id="A0A1M5LPC1"/>
<accession>A0A1M5LPC1</accession>
<evidence type="ECO:0000313" key="7">
    <source>
        <dbReference type="EMBL" id="SHG66806.1"/>
    </source>
</evidence>
<feature type="chain" id="PRO_5012454708" evidence="5">
    <location>
        <begin position="22"/>
        <end position="203"/>
    </location>
</feature>
<dbReference type="STRING" id="1508389.SAMN05444003_0402"/>
<evidence type="ECO:0000313" key="8">
    <source>
        <dbReference type="Proteomes" id="UP000184074"/>
    </source>
</evidence>
<dbReference type="Proteomes" id="UP000184074">
    <property type="component" value="Unassembled WGS sequence"/>
</dbReference>